<dbReference type="OrthoDB" id="4011186at2759"/>
<organism evidence="1 2">
    <name type="scientific">Candida verbasci</name>
    <dbReference type="NCBI Taxonomy" id="1227364"/>
    <lineage>
        <taxon>Eukaryota</taxon>
        <taxon>Fungi</taxon>
        <taxon>Dikarya</taxon>
        <taxon>Ascomycota</taxon>
        <taxon>Saccharomycotina</taxon>
        <taxon>Pichiomycetes</taxon>
        <taxon>Debaryomycetaceae</taxon>
        <taxon>Candida/Lodderomyces clade</taxon>
        <taxon>Candida</taxon>
    </lineage>
</organism>
<keyword evidence="2" id="KW-1185">Reference proteome</keyword>
<accession>A0A9W4X912</accession>
<reference evidence="1" key="1">
    <citation type="submission" date="2022-12" db="EMBL/GenBank/DDBJ databases">
        <authorList>
            <person name="Brejova B."/>
        </authorList>
    </citation>
    <scope>NUCLEOTIDE SEQUENCE</scope>
</reference>
<dbReference type="AlphaFoldDB" id="A0A9W4X912"/>
<comment type="caution">
    <text evidence="1">The sequence shown here is derived from an EMBL/GenBank/DDBJ whole genome shotgun (WGS) entry which is preliminary data.</text>
</comment>
<proteinExistence type="predicted"/>
<name>A0A9W4X912_9ASCO</name>
<protein>
    <submittedName>
        <fullName evidence="1">Uncharacterized protein</fullName>
    </submittedName>
</protein>
<gene>
    <name evidence="1" type="ORF">CANVERA_P1165</name>
</gene>
<dbReference type="EMBL" id="CANTUO010000001">
    <property type="protein sequence ID" value="CAI5756647.1"/>
    <property type="molecule type" value="Genomic_DNA"/>
</dbReference>
<evidence type="ECO:0000313" key="2">
    <source>
        <dbReference type="Proteomes" id="UP001152885"/>
    </source>
</evidence>
<sequence>MSKLWNESVKYSNSQDFYKNKPGPSINQFPTDKTDIKGLPAEAIDFLYRYMKPNSMTSVLKNEYLMVKFIPSGNYLNRFKRSAIAIFFNMANIHELNDGKLSEAKSKYRGEYKYLDWFDTKLKPSQSAPGRNKIRRLYKTLFINALNEINQEKGKSIGIYQFIVYKYPVNSKECNIVQSDFVKMMKYIFKTTIHSKNVPTGPCVELSKELSKSFNKKHRLTNRTLASHYPFFNVSFGNGIFNGNGNNQINQS</sequence>
<evidence type="ECO:0000313" key="1">
    <source>
        <dbReference type="EMBL" id="CAI5756647.1"/>
    </source>
</evidence>
<dbReference type="Proteomes" id="UP001152885">
    <property type="component" value="Unassembled WGS sequence"/>
</dbReference>